<evidence type="ECO:0000259" key="2">
    <source>
        <dbReference type="Pfam" id="PF16963"/>
    </source>
</evidence>
<feature type="transmembrane region" description="Helical" evidence="1">
    <location>
        <begin position="54"/>
        <end position="84"/>
    </location>
</feature>
<evidence type="ECO:0000313" key="3">
    <source>
        <dbReference type="EMBL" id="ASJ70561.1"/>
    </source>
</evidence>
<evidence type="ECO:0000313" key="4">
    <source>
        <dbReference type="Proteomes" id="UP000250079"/>
    </source>
</evidence>
<dbReference type="Gene3D" id="3.30.450.40">
    <property type="match status" value="1"/>
</dbReference>
<protein>
    <recommendedName>
        <fullName evidence="2">PelD GGDEF domain-containing protein</fullName>
    </recommendedName>
</protein>
<dbReference type="InterPro" id="IPR031583">
    <property type="entry name" value="PelD_GGDEF"/>
</dbReference>
<reference evidence="3 4" key="1">
    <citation type="submission" date="2016-12" db="EMBL/GenBank/DDBJ databases">
        <authorList>
            <person name="Song W.-J."/>
            <person name="Kurnit D.M."/>
        </authorList>
    </citation>
    <scope>NUCLEOTIDE SEQUENCE [LARGE SCALE GENOMIC DNA]</scope>
    <source>
        <strain evidence="3 4">IMCC3135</strain>
    </source>
</reference>
<dbReference type="AlphaFoldDB" id="A0A2Z2NKM4"/>
<dbReference type="SUPFAM" id="SSF55781">
    <property type="entry name" value="GAF domain-like"/>
    <property type="match status" value="1"/>
</dbReference>
<dbReference type="Gene3D" id="3.30.70.2880">
    <property type="match status" value="1"/>
</dbReference>
<feature type="transmembrane region" description="Helical" evidence="1">
    <location>
        <begin position="96"/>
        <end position="117"/>
    </location>
</feature>
<dbReference type="InterPro" id="IPR029016">
    <property type="entry name" value="GAF-like_dom_sf"/>
</dbReference>
<keyword evidence="1" id="KW-1133">Transmembrane helix</keyword>
<organism evidence="3 4">
    <name type="scientific">Granulosicoccus antarcticus IMCC3135</name>
    <dbReference type="NCBI Taxonomy" id="1192854"/>
    <lineage>
        <taxon>Bacteria</taxon>
        <taxon>Pseudomonadati</taxon>
        <taxon>Pseudomonadota</taxon>
        <taxon>Gammaproteobacteria</taxon>
        <taxon>Chromatiales</taxon>
        <taxon>Granulosicoccaceae</taxon>
        <taxon>Granulosicoccus</taxon>
    </lineage>
</organism>
<name>A0A2Z2NKM4_9GAMM</name>
<accession>A0A2Z2NKM4</accession>
<sequence length="464" mass="51071">MKQIPGRILAHFRMPGGSTRTRIIELVVFACLLPLGGLMMFAEDPTGLQAGFPWVMAGALLFAARYGSLWGVACAVMTGVFINLPMFAGAQTGTQLVTLSLGTLVMSLVVGDAASAWRKRSRQSEAENQYLRHRLKEFSTDYHVLKVSHGQLEEHMAGQRLSLREALQRLKPVLSSGDDGLQAGSELMAVFSQFCSIQVAGLYAMTSDNRIDPRPVAIHGDMFDLPVFDPILRTAIKAHELVSIKLESLDEKHHENSLLAVVPLVDTNGRMHGVLAIKDMHFMAFQQQNLNILALLGNYVGDMLTRSKGTATSRTDWFMAELDIALRFAQSHNTESVLMSFKFGTEASSIEVASYVSTSIRSLDASWMTVAEDGSTVLCLLMPLMNREQGDAFLARIDNAVKENFKVSFDSLIQGRQIKCIQQHDDRSLCMEFLGKHIGMATLEAEMTPSKNASDLQGKHSDVA</sequence>
<gene>
    <name evidence="3" type="ORF">IMCC3135_02235</name>
</gene>
<dbReference type="RefSeq" id="WP_088916093.1">
    <property type="nucleotide sequence ID" value="NZ_CP018632.1"/>
</dbReference>
<dbReference type="OrthoDB" id="5442761at2"/>
<evidence type="ECO:0000256" key="1">
    <source>
        <dbReference type="SAM" id="Phobius"/>
    </source>
</evidence>
<proteinExistence type="predicted"/>
<dbReference type="KEGG" id="gai:IMCC3135_02235"/>
<feature type="domain" description="PelD GGDEF" evidence="2">
    <location>
        <begin position="318"/>
        <end position="417"/>
    </location>
</feature>
<feature type="transmembrane region" description="Helical" evidence="1">
    <location>
        <begin position="21"/>
        <end position="42"/>
    </location>
</feature>
<dbReference type="EMBL" id="CP018632">
    <property type="protein sequence ID" value="ASJ70561.1"/>
    <property type="molecule type" value="Genomic_DNA"/>
</dbReference>
<dbReference type="Proteomes" id="UP000250079">
    <property type="component" value="Chromosome"/>
</dbReference>
<keyword evidence="4" id="KW-1185">Reference proteome</keyword>
<dbReference type="InterPro" id="IPR038367">
    <property type="entry name" value="PelD_GGDEF_sf"/>
</dbReference>
<dbReference type="Pfam" id="PF16963">
    <property type="entry name" value="PelD_GGDEF"/>
    <property type="match status" value="1"/>
</dbReference>
<keyword evidence="1" id="KW-0812">Transmembrane</keyword>
<keyword evidence="1" id="KW-0472">Membrane</keyword>